<dbReference type="Gene3D" id="3.40.50.300">
    <property type="entry name" value="P-loop containing nucleotide triphosphate hydrolases"/>
    <property type="match status" value="1"/>
</dbReference>
<name>A0ABT8FVM8_9MICO</name>
<feature type="transmembrane region" description="Helical" evidence="9">
    <location>
        <begin position="294"/>
        <end position="317"/>
    </location>
</feature>
<dbReference type="InterPro" id="IPR001851">
    <property type="entry name" value="ABC_transp_permease"/>
</dbReference>
<evidence type="ECO:0000256" key="7">
    <source>
        <dbReference type="ARBA" id="ARBA00022989"/>
    </source>
</evidence>
<organism evidence="11 12">
    <name type="scientific">Microbacterium aurantiacum</name>
    <dbReference type="NCBI Taxonomy" id="162393"/>
    <lineage>
        <taxon>Bacteria</taxon>
        <taxon>Bacillati</taxon>
        <taxon>Actinomycetota</taxon>
        <taxon>Actinomycetes</taxon>
        <taxon>Micrococcales</taxon>
        <taxon>Microbacteriaceae</taxon>
        <taxon>Microbacterium</taxon>
    </lineage>
</organism>
<feature type="transmembrane region" description="Helical" evidence="9">
    <location>
        <begin position="252"/>
        <end position="274"/>
    </location>
</feature>
<dbReference type="PROSITE" id="PS50893">
    <property type="entry name" value="ABC_TRANSPORTER_2"/>
    <property type="match status" value="1"/>
</dbReference>
<dbReference type="Proteomes" id="UP001172731">
    <property type="component" value="Unassembled WGS sequence"/>
</dbReference>
<keyword evidence="5" id="KW-0547">Nucleotide-binding</keyword>
<keyword evidence="3" id="KW-1003">Cell membrane</keyword>
<evidence type="ECO:0000256" key="3">
    <source>
        <dbReference type="ARBA" id="ARBA00022475"/>
    </source>
</evidence>
<keyword evidence="8 9" id="KW-0472">Membrane</keyword>
<protein>
    <submittedName>
        <fullName evidence="11">Branched-chain amino acid ABC transporter ATP-binding protein/permease</fullName>
    </submittedName>
</protein>
<feature type="transmembrane region" description="Helical" evidence="9">
    <location>
        <begin position="122"/>
        <end position="140"/>
    </location>
</feature>
<feature type="transmembrane region" description="Helical" evidence="9">
    <location>
        <begin position="198"/>
        <end position="216"/>
    </location>
</feature>
<gene>
    <name evidence="11" type="ORF">KZC48_13320</name>
</gene>
<dbReference type="InterPro" id="IPR051120">
    <property type="entry name" value="ABC_AA/LPS_Transport"/>
</dbReference>
<feature type="transmembrane region" description="Helical" evidence="9">
    <location>
        <begin position="95"/>
        <end position="115"/>
    </location>
</feature>
<evidence type="ECO:0000313" key="11">
    <source>
        <dbReference type="EMBL" id="MDN4465368.1"/>
    </source>
</evidence>
<evidence type="ECO:0000259" key="10">
    <source>
        <dbReference type="PROSITE" id="PS50893"/>
    </source>
</evidence>
<evidence type="ECO:0000256" key="4">
    <source>
        <dbReference type="ARBA" id="ARBA00022692"/>
    </source>
</evidence>
<keyword evidence="4 9" id="KW-0812">Transmembrane</keyword>
<dbReference type="GO" id="GO:0005524">
    <property type="term" value="F:ATP binding"/>
    <property type="evidence" value="ECO:0007669"/>
    <property type="project" value="UniProtKB-KW"/>
</dbReference>
<feature type="transmembrane region" description="Helical" evidence="9">
    <location>
        <begin position="222"/>
        <end position="240"/>
    </location>
</feature>
<dbReference type="InterPro" id="IPR003439">
    <property type="entry name" value="ABC_transporter-like_ATP-bd"/>
</dbReference>
<keyword evidence="6 11" id="KW-0067">ATP-binding</keyword>
<dbReference type="Pfam" id="PF02653">
    <property type="entry name" value="BPD_transp_2"/>
    <property type="match status" value="1"/>
</dbReference>
<evidence type="ECO:0000256" key="2">
    <source>
        <dbReference type="ARBA" id="ARBA00022448"/>
    </source>
</evidence>
<dbReference type="EMBL" id="JAHWXI010000018">
    <property type="protein sequence ID" value="MDN4465368.1"/>
    <property type="molecule type" value="Genomic_DNA"/>
</dbReference>
<evidence type="ECO:0000256" key="1">
    <source>
        <dbReference type="ARBA" id="ARBA00004651"/>
    </source>
</evidence>
<evidence type="ECO:0000256" key="5">
    <source>
        <dbReference type="ARBA" id="ARBA00022741"/>
    </source>
</evidence>
<evidence type="ECO:0000256" key="6">
    <source>
        <dbReference type="ARBA" id="ARBA00022840"/>
    </source>
</evidence>
<keyword evidence="2" id="KW-0813">Transport</keyword>
<dbReference type="CDD" id="cd06581">
    <property type="entry name" value="TM_PBP1_LivM_like"/>
    <property type="match status" value="1"/>
</dbReference>
<evidence type="ECO:0000313" key="12">
    <source>
        <dbReference type="Proteomes" id="UP001172731"/>
    </source>
</evidence>
<dbReference type="PANTHER" id="PTHR45772">
    <property type="entry name" value="CONSERVED COMPONENT OF ABC TRANSPORTER FOR NATURAL AMINO ACIDS-RELATED"/>
    <property type="match status" value="1"/>
</dbReference>
<comment type="caution">
    <text evidence="11">The sequence shown here is derived from an EMBL/GenBank/DDBJ whole genome shotgun (WGS) entry which is preliminary data.</text>
</comment>
<dbReference type="SUPFAM" id="SSF52540">
    <property type="entry name" value="P-loop containing nucleoside triphosphate hydrolases"/>
    <property type="match status" value="1"/>
</dbReference>
<evidence type="ECO:0000256" key="8">
    <source>
        <dbReference type="ARBA" id="ARBA00023136"/>
    </source>
</evidence>
<feature type="transmembrane region" description="Helical" evidence="9">
    <location>
        <begin position="169"/>
        <end position="186"/>
    </location>
</feature>
<feature type="transmembrane region" description="Helical" evidence="9">
    <location>
        <begin position="16"/>
        <end position="36"/>
    </location>
</feature>
<keyword evidence="12" id="KW-1185">Reference proteome</keyword>
<dbReference type="Pfam" id="PF00005">
    <property type="entry name" value="ABC_tran"/>
    <property type="match status" value="1"/>
</dbReference>
<keyword evidence="7 9" id="KW-1133">Transmembrane helix</keyword>
<feature type="transmembrane region" description="Helical" evidence="9">
    <location>
        <begin position="42"/>
        <end position="62"/>
    </location>
</feature>
<dbReference type="RefSeq" id="WP_301135282.1">
    <property type="nucleotide sequence ID" value="NZ_BAAAUQ010000016.1"/>
</dbReference>
<evidence type="ECO:0000256" key="9">
    <source>
        <dbReference type="SAM" id="Phobius"/>
    </source>
</evidence>
<dbReference type="InterPro" id="IPR043428">
    <property type="entry name" value="LivM-like"/>
</dbReference>
<dbReference type="InterPro" id="IPR027417">
    <property type="entry name" value="P-loop_NTPase"/>
</dbReference>
<dbReference type="CDD" id="cd03219">
    <property type="entry name" value="ABC_Mj1267_LivG_branched"/>
    <property type="match status" value="1"/>
</dbReference>
<dbReference type="PANTHER" id="PTHR45772:SF4">
    <property type="entry name" value="ABC TRANSPORTER ATP-BINDING PROTEIN"/>
    <property type="match status" value="1"/>
</dbReference>
<feature type="domain" description="ABC transporter" evidence="10">
    <location>
        <begin position="353"/>
        <end position="599"/>
    </location>
</feature>
<reference evidence="11" key="1">
    <citation type="submission" date="2021-06" db="EMBL/GenBank/DDBJ databases">
        <title>Genome-based taxonomic framework of Microbacterium strains isolated from marine environment, the description of four new species and reclassification of four preexisting species.</title>
        <authorList>
            <person name="Lee S.D."/>
            <person name="Kim S.-M."/>
            <person name="Byeon Y.-S."/>
            <person name="Yang H.L."/>
            <person name="Kim I.S."/>
        </authorList>
    </citation>
    <scope>NUCLEOTIDE SEQUENCE</scope>
    <source>
        <strain evidence="11">KACC 20510</strain>
    </source>
</reference>
<proteinExistence type="predicted"/>
<accession>A0ABT8FVM8</accession>
<comment type="subcellular location">
    <subcellularLocation>
        <location evidence="1">Cell membrane</location>
        <topology evidence="1">Multi-pass membrane protein</topology>
    </subcellularLocation>
</comment>
<sequence length="631" mass="66527">MTAPVPIAAHRARPAWLLPAAWIAVTALLLLAPSIGLVNLPWMRQIILVALLSLIVSGLNLSFGFAGELSFASAAMYAAGAYATGYIAMNVVNDLALAILVSSVFGLLLGLISGIPGLRLGGWMLATSSFFLVLLVPDVVDIFRDALGGHQGMTGIPRAQLFGSELGDTGLYLAVIVVTSIWFVLYRNLVISRSGNALAVLRQSPILASSLGISVYGLKLKAYALAGLPAAIAGAFFAYLDGFIAPENFGMNFTIAILAAAILGGKRSVYGVFLGAAIMQLGPMRTSLFGDFAFIAYGALLIIVGVLLPGGIAGGIAELRTRIRRSRSKRATSRRSGTVGEKPVFAPLPGKRLSVSGVGKRFGGVSALTDVTFEARPGQVVALIGPNGSGKTTLLNVISGFYRADSGEVRLGDETISGRSPHRVADAGVMRTFQTPVVPEMTVRDAVATARYRSDRVSMVETMLRLPRYWAVVRRDREAVDAVLAACGLTDVASLPATSLPLGTRRVLELARALVVDPSLVLLDEVASGLDEEEVQALADVVRAVRDAGGTVLLVEHNFSLVRDLADHVVVLSQGRLVAEGDSESISRHPEVLHHYLGEPVDDAAVAAGDAIVDDIDEEDRFVQGGVDDGR</sequence>
<dbReference type="InterPro" id="IPR003593">
    <property type="entry name" value="AAA+_ATPase"/>
</dbReference>
<dbReference type="SMART" id="SM00382">
    <property type="entry name" value="AAA"/>
    <property type="match status" value="1"/>
</dbReference>